<dbReference type="GO" id="GO:0004252">
    <property type="term" value="F:serine-type endopeptidase activity"/>
    <property type="evidence" value="ECO:0007669"/>
    <property type="project" value="InterPro"/>
</dbReference>
<organism evidence="4 5">
    <name type="scientific">Polystyrenella longa</name>
    <dbReference type="NCBI Taxonomy" id="2528007"/>
    <lineage>
        <taxon>Bacteria</taxon>
        <taxon>Pseudomonadati</taxon>
        <taxon>Planctomycetota</taxon>
        <taxon>Planctomycetia</taxon>
        <taxon>Planctomycetales</taxon>
        <taxon>Planctomycetaceae</taxon>
        <taxon>Polystyrenella</taxon>
    </lineage>
</organism>
<evidence type="ECO:0000256" key="1">
    <source>
        <dbReference type="ARBA" id="ARBA00010541"/>
    </source>
</evidence>
<dbReference type="InterPro" id="IPR051201">
    <property type="entry name" value="Chloro_Bact_Ser_Proteases"/>
</dbReference>
<accession>A0A518CNW1</accession>
<evidence type="ECO:0000256" key="2">
    <source>
        <dbReference type="ARBA" id="ARBA00022670"/>
    </source>
</evidence>
<sequence length="325" mass="36051">MSSVSFVRMLTTLAGILFLFLSQLAATGSAAEVIELRSGHKIMGDVLKADTSLVYVDIGVDVLKIPVEEIKTRRPIEEGEKIEEVKGPAESKSLYSTATLPDKGLKELVEQFGKGVVLIETPSGLGSGFIINDDGYCITNYHVVEQETRIAVTLFQRNERNEFTRHRINDVKIIAMNPYFDLALLQIPRQKGIPFHPVYLAESADYQEGDDVFAIGNPHGLERSVSQGIVSTRNRNFQGIVFIQTTAQINPGNSGGPLFNERGEVLGVTNMKLQLSEGLGFAIPVAYLKHFLDNYDAFAFDEKNPNTGYHYLDPPVRTNFDKLPR</sequence>
<keyword evidence="2 4" id="KW-0645">Protease</keyword>
<gene>
    <name evidence="4" type="primary">hhoA</name>
    <name evidence="4" type="ORF">Pla110_26520</name>
</gene>
<dbReference type="PRINTS" id="PR00834">
    <property type="entry name" value="PROTEASES2C"/>
</dbReference>
<dbReference type="Gene3D" id="2.40.10.10">
    <property type="entry name" value="Trypsin-like serine proteases"/>
    <property type="match status" value="2"/>
</dbReference>
<reference evidence="4 5" key="1">
    <citation type="submission" date="2019-02" db="EMBL/GenBank/DDBJ databases">
        <title>Deep-cultivation of Planctomycetes and their phenomic and genomic characterization uncovers novel biology.</title>
        <authorList>
            <person name="Wiegand S."/>
            <person name="Jogler M."/>
            <person name="Boedeker C."/>
            <person name="Pinto D."/>
            <person name="Vollmers J."/>
            <person name="Rivas-Marin E."/>
            <person name="Kohn T."/>
            <person name="Peeters S.H."/>
            <person name="Heuer A."/>
            <person name="Rast P."/>
            <person name="Oberbeckmann S."/>
            <person name="Bunk B."/>
            <person name="Jeske O."/>
            <person name="Meyerdierks A."/>
            <person name="Storesund J.E."/>
            <person name="Kallscheuer N."/>
            <person name="Luecker S."/>
            <person name="Lage O.M."/>
            <person name="Pohl T."/>
            <person name="Merkel B.J."/>
            <person name="Hornburger P."/>
            <person name="Mueller R.-W."/>
            <person name="Bruemmer F."/>
            <person name="Labrenz M."/>
            <person name="Spormann A.M."/>
            <person name="Op den Camp H."/>
            <person name="Overmann J."/>
            <person name="Amann R."/>
            <person name="Jetten M.S.M."/>
            <person name="Mascher T."/>
            <person name="Medema M.H."/>
            <person name="Devos D.P."/>
            <person name="Kaster A.-K."/>
            <person name="Ovreas L."/>
            <person name="Rohde M."/>
            <person name="Galperin M.Y."/>
            <person name="Jogler C."/>
        </authorList>
    </citation>
    <scope>NUCLEOTIDE SEQUENCE [LARGE SCALE GENOMIC DNA]</scope>
    <source>
        <strain evidence="4 5">Pla110</strain>
    </source>
</reference>
<keyword evidence="5" id="KW-1185">Reference proteome</keyword>
<comment type="similarity">
    <text evidence="1">Belongs to the peptidase S1C family.</text>
</comment>
<dbReference type="OrthoDB" id="248175at2"/>
<evidence type="ECO:0000313" key="5">
    <source>
        <dbReference type="Proteomes" id="UP000317178"/>
    </source>
</evidence>
<evidence type="ECO:0000313" key="4">
    <source>
        <dbReference type="EMBL" id="QDU80916.1"/>
    </source>
</evidence>
<dbReference type="Proteomes" id="UP000317178">
    <property type="component" value="Chromosome"/>
</dbReference>
<proteinExistence type="inferred from homology"/>
<keyword evidence="3" id="KW-0378">Hydrolase</keyword>
<dbReference type="Pfam" id="PF13365">
    <property type="entry name" value="Trypsin_2"/>
    <property type="match status" value="1"/>
</dbReference>
<dbReference type="EMBL" id="CP036281">
    <property type="protein sequence ID" value="QDU80916.1"/>
    <property type="molecule type" value="Genomic_DNA"/>
</dbReference>
<dbReference type="SUPFAM" id="SSF50494">
    <property type="entry name" value="Trypsin-like serine proteases"/>
    <property type="match status" value="1"/>
</dbReference>
<evidence type="ECO:0000256" key="3">
    <source>
        <dbReference type="ARBA" id="ARBA00022801"/>
    </source>
</evidence>
<dbReference type="RefSeq" id="WP_144996146.1">
    <property type="nucleotide sequence ID" value="NZ_CP036281.1"/>
</dbReference>
<name>A0A518CNW1_9PLAN</name>
<dbReference type="AlphaFoldDB" id="A0A518CNW1"/>
<dbReference type="InterPro" id="IPR009003">
    <property type="entry name" value="Peptidase_S1_PA"/>
</dbReference>
<dbReference type="PANTHER" id="PTHR43343:SF3">
    <property type="entry name" value="PROTEASE DO-LIKE 8, CHLOROPLASTIC"/>
    <property type="match status" value="1"/>
</dbReference>
<dbReference type="InterPro" id="IPR001940">
    <property type="entry name" value="Peptidase_S1C"/>
</dbReference>
<dbReference type="InterPro" id="IPR043504">
    <property type="entry name" value="Peptidase_S1_PA_chymotrypsin"/>
</dbReference>
<dbReference type="KEGG" id="plon:Pla110_26520"/>
<protein>
    <submittedName>
        <fullName evidence="4">Serine protease HhoA</fullName>
    </submittedName>
</protein>
<dbReference type="GO" id="GO:0006508">
    <property type="term" value="P:proteolysis"/>
    <property type="evidence" value="ECO:0007669"/>
    <property type="project" value="UniProtKB-KW"/>
</dbReference>
<dbReference type="PANTHER" id="PTHR43343">
    <property type="entry name" value="PEPTIDASE S12"/>
    <property type="match status" value="1"/>
</dbReference>